<comment type="caution">
    <text evidence="10">The sequence shown here is derived from an EMBL/GenBank/DDBJ whole genome shotgun (WGS) entry which is preliminary data.</text>
</comment>
<evidence type="ECO:0000313" key="11">
    <source>
        <dbReference type="Proteomes" id="UP000037035"/>
    </source>
</evidence>
<gene>
    <name evidence="10" type="primary">pip</name>
    <name evidence="10" type="ORF">VP01_1210g1</name>
</gene>
<dbReference type="InterPro" id="IPR000073">
    <property type="entry name" value="AB_hydrolase_1"/>
</dbReference>
<dbReference type="InterPro" id="IPR029058">
    <property type="entry name" value="AB_hydrolase_fold"/>
</dbReference>
<dbReference type="Proteomes" id="UP000037035">
    <property type="component" value="Unassembled WGS sequence"/>
</dbReference>
<evidence type="ECO:0000256" key="3">
    <source>
        <dbReference type="ARBA" id="ARBA00010088"/>
    </source>
</evidence>
<protein>
    <recommendedName>
        <fullName evidence="8">Proline iminopeptidase</fullName>
        <ecNumber evidence="8">3.4.11.5</ecNumber>
    </recommendedName>
</protein>
<reference evidence="10 11" key="1">
    <citation type="submission" date="2015-08" db="EMBL/GenBank/DDBJ databases">
        <title>Next Generation Sequencing and Analysis of the Genome of Puccinia sorghi L Schw, the Causal Agent of Maize Common Rust.</title>
        <authorList>
            <person name="Rochi L."/>
            <person name="Burguener G."/>
            <person name="Darino M."/>
            <person name="Turjanski A."/>
            <person name="Kreff E."/>
            <person name="Dieguez M.J."/>
            <person name="Sacco F."/>
        </authorList>
    </citation>
    <scope>NUCLEOTIDE SEQUENCE [LARGE SCALE GENOMIC DNA]</scope>
    <source>
        <strain evidence="10 11">RO10H11247</strain>
    </source>
</reference>
<keyword evidence="4 8" id="KW-0031">Aminopeptidase</keyword>
<evidence type="ECO:0000256" key="2">
    <source>
        <dbReference type="ARBA" id="ARBA00004496"/>
    </source>
</evidence>
<dbReference type="NCBIfam" id="TIGR01249">
    <property type="entry name" value="pro_imino_pep_1"/>
    <property type="match status" value="1"/>
</dbReference>
<evidence type="ECO:0000256" key="6">
    <source>
        <dbReference type="ARBA" id="ARBA00022670"/>
    </source>
</evidence>
<dbReference type="GO" id="GO:0005737">
    <property type="term" value="C:cytoplasm"/>
    <property type="evidence" value="ECO:0007669"/>
    <property type="project" value="UniProtKB-SubCell"/>
</dbReference>
<evidence type="ECO:0000259" key="9">
    <source>
        <dbReference type="Pfam" id="PF00561"/>
    </source>
</evidence>
<evidence type="ECO:0000256" key="4">
    <source>
        <dbReference type="ARBA" id="ARBA00022438"/>
    </source>
</evidence>
<dbReference type="PRINTS" id="PR00793">
    <property type="entry name" value="PROAMNOPTASE"/>
</dbReference>
<organism evidence="10 11">
    <name type="scientific">Puccinia sorghi</name>
    <dbReference type="NCBI Taxonomy" id="27349"/>
    <lineage>
        <taxon>Eukaryota</taxon>
        <taxon>Fungi</taxon>
        <taxon>Dikarya</taxon>
        <taxon>Basidiomycota</taxon>
        <taxon>Pucciniomycotina</taxon>
        <taxon>Pucciniomycetes</taxon>
        <taxon>Pucciniales</taxon>
        <taxon>Pucciniaceae</taxon>
        <taxon>Puccinia</taxon>
    </lineage>
</organism>
<comment type="subcellular location">
    <subcellularLocation>
        <location evidence="2">Cytoplasm</location>
    </subcellularLocation>
</comment>
<dbReference type="OrthoDB" id="10249433at2759"/>
<dbReference type="InterPro" id="IPR002410">
    <property type="entry name" value="Peptidase_S33"/>
</dbReference>
<dbReference type="EMBL" id="LAVV01002344">
    <property type="protein sequence ID" value="KNZ62887.1"/>
    <property type="molecule type" value="Genomic_DNA"/>
</dbReference>
<evidence type="ECO:0000313" key="10">
    <source>
        <dbReference type="EMBL" id="KNZ62887.1"/>
    </source>
</evidence>
<dbReference type="GO" id="GO:0006508">
    <property type="term" value="P:proteolysis"/>
    <property type="evidence" value="ECO:0007669"/>
    <property type="project" value="UniProtKB-KW"/>
</dbReference>
<dbReference type="PANTHER" id="PTHR43722:SF1">
    <property type="entry name" value="PROLINE IMINOPEPTIDASE"/>
    <property type="match status" value="1"/>
</dbReference>
<dbReference type="GO" id="GO:0004177">
    <property type="term" value="F:aminopeptidase activity"/>
    <property type="evidence" value="ECO:0007669"/>
    <property type="project" value="UniProtKB-KW"/>
</dbReference>
<keyword evidence="11" id="KW-1185">Reference proteome</keyword>
<dbReference type="Pfam" id="PF00561">
    <property type="entry name" value="Abhydrolase_1"/>
    <property type="match status" value="1"/>
</dbReference>
<dbReference type="VEuPathDB" id="FungiDB:VP01_1210g1"/>
<evidence type="ECO:0000256" key="8">
    <source>
        <dbReference type="RuleBase" id="RU003421"/>
    </source>
</evidence>
<keyword evidence="6 8" id="KW-0645">Protease</keyword>
<dbReference type="EC" id="3.4.11.5" evidence="8"/>
<name>A0A0L6VQG0_9BASI</name>
<comment type="catalytic activity">
    <reaction evidence="1 8">
        <text>Release of N-terminal proline from a peptide.</text>
        <dbReference type="EC" id="3.4.11.5"/>
    </reaction>
</comment>
<accession>A0A0L6VQG0</accession>
<feature type="domain" description="AB hydrolase-1" evidence="9">
    <location>
        <begin position="37"/>
        <end position="219"/>
    </location>
</feature>
<dbReference type="AlphaFoldDB" id="A0A0L6VQG0"/>
<keyword evidence="7 8" id="KW-0378">Hydrolase</keyword>
<proteinExistence type="inferred from homology"/>
<evidence type="ECO:0000256" key="1">
    <source>
        <dbReference type="ARBA" id="ARBA00001585"/>
    </source>
</evidence>
<evidence type="ECO:0000256" key="7">
    <source>
        <dbReference type="ARBA" id="ARBA00022801"/>
    </source>
</evidence>
<dbReference type="InterPro" id="IPR005944">
    <property type="entry name" value="Pro_iminopeptidase"/>
</dbReference>
<dbReference type="SUPFAM" id="SSF53474">
    <property type="entry name" value="alpha/beta-Hydrolases"/>
    <property type="match status" value="1"/>
</dbReference>
<dbReference type="PRINTS" id="PR00111">
    <property type="entry name" value="ABHYDROLASE"/>
</dbReference>
<dbReference type="PANTHER" id="PTHR43722">
    <property type="entry name" value="PROLINE IMINOPEPTIDASE"/>
    <property type="match status" value="1"/>
</dbReference>
<keyword evidence="5" id="KW-0963">Cytoplasm</keyword>
<dbReference type="Gene3D" id="3.40.50.1820">
    <property type="entry name" value="alpha/beta hydrolase"/>
    <property type="match status" value="1"/>
</dbReference>
<sequence>MTSSALFGPVQPFASEHLQVSDLHSLYLEQSGNPDGKPIIFIHGGPGGGCSAEDRSVASPRFFDPANYHVILFDQRGSGKSTPPSCLEENTTWHLVEDIEKIRQHLKIDKWVVFGGSWGSTLSLAYAQAHPARVKGLILRGIFALRRAELEFFYQGPGTSFIFPEYWEEYVSIIPQEERNDMISAYYKRLTSDDKAVRSEAAKRWSVWECSTSRLMIDPDYIKKAYEDDFSDKFARIECHYFFNGGWMRDGQLLEKAEIDKIRQIPAVIIFFFWGGGGSQRRRAIYLDTHHTNRKFGLIWVGVCPAKTAWELHQAWPEAELYQIADIPRKKKGLLMSCCKLPTSSKTSRFFLFCLIFSSVSCCRLVIHNPQQNQPLIIILPKP</sequence>
<comment type="similarity">
    <text evidence="3 8">Belongs to the peptidase S33 family.</text>
</comment>
<evidence type="ECO:0000256" key="5">
    <source>
        <dbReference type="ARBA" id="ARBA00022490"/>
    </source>
</evidence>
<dbReference type="STRING" id="27349.A0A0L6VQG0"/>